<comment type="cofactor">
    <cofactor evidence="2">
        <name>Mg(2+)</name>
        <dbReference type="ChEBI" id="CHEBI:18420"/>
    </cofactor>
</comment>
<comment type="catalytic activity">
    <reaction evidence="10">
        <text>gamma-L-glutamyl-L-cysteine + glycine + ATP = glutathione + ADP + phosphate + H(+)</text>
        <dbReference type="Rhea" id="RHEA:13557"/>
        <dbReference type="ChEBI" id="CHEBI:15378"/>
        <dbReference type="ChEBI" id="CHEBI:30616"/>
        <dbReference type="ChEBI" id="CHEBI:43474"/>
        <dbReference type="ChEBI" id="CHEBI:57305"/>
        <dbReference type="ChEBI" id="CHEBI:57925"/>
        <dbReference type="ChEBI" id="CHEBI:58173"/>
        <dbReference type="ChEBI" id="CHEBI:456216"/>
        <dbReference type="EC" id="6.3.2.3"/>
    </reaction>
</comment>
<dbReference type="PANTHER" id="PTHR21621:SF4">
    <property type="entry name" value="GLUTATHIONE SYNTHETASE"/>
    <property type="match status" value="1"/>
</dbReference>
<dbReference type="FunFam" id="3.40.50.20:FF:000009">
    <property type="entry name" value="Glutathione synthetase"/>
    <property type="match status" value="1"/>
</dbReference>
<keyword evidence="9" id="KW-0464">Manganese</keyword>
<dbReference type="InterPro" id="IPR004215">
    <property type="entry name" value="GSHS_N"/>
</dbReference>
<dbReference type="InterPro" id="IPR013815">
    <property type="entry name" value="ATP_grasp_subdomain_1"/>
</dbReference>
<keyword evidence="6 10" id="KW-0547">Nucleotide-binding</keyword>
<dbReference type="EMBL" id="CP002697">
    <property type="protein sequence ID" value="AHG59856.1"/>
    <property type="molecule type" value="Genomic_DNA"/>
</dbReference>
<dbReference type="KEGG" id="bapu:BUMPUSDA_CDS00056"/>
<evidence type="ECO:0000256" key="5">
    <source>
        <dbReference type="ARBA" id="ARBA00022723"/>
    </source>
</evidence>
<evidence type="ECO:0000313" key="12">
    <source>
        <dbReference type="EMBL" id="AHG59856.1"/>
    </source>
</evidence>
<keyword evidence="5" id="KW-0479">Metal-binding</keyword>
<dbReference type="UniPathway" id="UPA00142">
    <property type="reaction ID" value="UER00210"/>
</dbReference>
<dbReference type="Gene3D" id="3.30.470.20">
    <property type="entry name" value="ATP-grasp fold, B domain"/>
    <property type="match status" value="1"/>
</dbReference>
<comment type="similarity">
    <text evidence="10">Belongs to the prokaryotic GSH synthase family.</text>
</comment>
<dbReference type="GO" id="GO:0005737">
    <property type="term" value="C:cytoplasm"/>
    <property type="evidence" value="ECO:0007669"/>
    <property type="project" value="TreeGrafter"/>
</dbReference>
<dbReference type="NCBIfam" id="NF003573">
    <property type="entry name" value="PRK05246.1"/>
    <property type="match status" value="1"/>
</dbReference>
<dbReference type="InterPro" id="IPR004218">
    <property type="entry name" value="GSHS_ATP-bd"/>
</dbReference>
<dbReference type="GO" id="GO:0046872">
    <property type="term" value="F:metal ion binding"/>
    <property type="evidence" value="ECO:0007669"/>
    <property type="project" value="UniProtKB-KW"/>
</dbReference>
<comment type="cofactor">
    <cofactor evidence="1">
        <name>Mn(2+)</name>
        <dbReference type="ChEBI" id="CHEBI:29035"/>
    </cofactor>
</comment>
<evidence type="ECO:0000313" key="13">
    <source>
        <dbReference type="Proteomes" id="UP000019087"/>
    </source>
</evidence>
<dbReference type="GO" id="GO:0004363">
    <property type="term" value="F:glutathione synthase activity"/>
    <property type="evidence" value="ECO:0007669"/>
    <property type="project" value="UniProtKB-UniRule"/>
</dbReference>
<dbReference type="Proteomes" id="UP000019087">
    <property type="component" value="Chromosome"/>
</dbReference>
<dbReference type="InterPro" id="IPR006284">
    <property type="entry name" value="Glut_synth_pro"/>
</dbReference>
<dbReference type="HAMAP" id="MF_00162">
    <property type="entry name" value="GSH_S"/>
    <property type="match status" value="1"/>
</dbReference>
<keyword evidence="4 10" id="KW-0317">Glutathione biosynthesis</keyword>
<dbReference type="NCBIfam" id="TIGR01380">
    <property type="entry name" value="glut_syn"/>
    <property type="match status" value="1"/>
</dbReference>
<dbReference type="InterPro" id="IPR016185">
    <property type="entry name" value="PreATP-grasp_dom_sf"/>
</dbReference>
<evidence type="ECO:0000256" key="1">
    <source>
        <dbReference type="ARBA" id="ARBA00001936"/>
    </source>
</evidence>
<evidence type="ECO:0000256" key="8">
    <source>
        <dbReference type="ARBA" id="ARBA00022842"/>
    </source>
</evidence>
<dbReference type="AlphaFoldDB" id="W0NZD9"/>
<dbReference type="SUPFAM" id="SSF56059">
    <property type="entry name" value="Glutathione synthetase ATP-binding domain-like"/>
    <property type="match status" value="1"/>
</dbReference>
<dbReference type="PATRIC" id="fig|1009856.3.peg.535"/>
<keyword evidence="3 10" id="KW-0436">Ligase</keyword>
<dbReference type="Pfam" id="PF02951">
    <property type="entry name" value="GSH-S_N"/>
    <property type="match status" value="1"/>
</dbReference>
<evidence type="ECO:0000256" key="7">
    <source>
        <dbReference type="ARBA" id="ARBA00022840"/>
    </source>
</evidence>
<accession>W0NZD9</accession>
<dbReference type="RefSeq" id="WP_025369166.1">
    <property type="nucleotide sequence ID" value="NZ_CP002697.1"/>
</dbReference>
<evidence type="ECO:0000256" key="2">
    <source>
        <dbReference type="ARBA" id="ARBA00001946"/>
    </source>
</evidence>
<protein>
    <recommendedName>
        <fullName evidence="10">Glutathione synthetase</fullName>
        <ecNumber evidence="10">6.3.2.3</ecNumber>
    </recommendedName>
    <alternativeName>
        <fullName evidence="10">GSH synthetase</fullName>
        <shortName evidence="10">GSH-S</shortName>
        <shortName evidence="10">GSHase</shortName>
    </alternativeName>
    <alternativeName>
        <fullName evidence="10">Glutathione synthase</fullName>
    </alternativeName>
</protein>
<evidence type="ECO:0000256" key="6">
    <source>
        <dbReference type="ARBA" id="ARBA00022741"/>
    </source>
</evidence>
<dbReference type="Gene3D" id="3.40.50.20">
    <property type="match status" value="1"/>
</dbReference>
<dbReference type="PROSITE" id="PS50975">
    <property type="entry name" value="ATP_GRASP"/>
    <property type="match status" value="1"/>
</dbReference>
<dbReference type="PANTHER" id="PTHR21621">
    <property type="entry name" value="RIBOSOMAL PROTEIN S6 MODIFICATION PROTEIN"/>
    <property type="match status" value="1"/>
</dbReference>
<name>W0NZD9_BUCMP</name>
<evidence type="ECO:0000256" key="9">
    <source>
        <dbReference type="ARBA" id="ARBA00023211"/>
    </source>
</evidence>
<evidence type="ECO:0000259" key="11">
    <source>
        <dbReference type="PROSITE" id="PS50975"/>
    </source>
</evidence>
<dbReference type="Gene3D" id="3.30.1490.20">
    <property type="entry name" value="ATP-grasp fold, A domain"/>
    <property type="match status" value="1"/>
</dbReference>
<dbReference type="FunFam" id="3.30.1490.20:FF:000009">
    <property type="entry name" value="Glutathione synthetase"/>
    <property type="match status" value="1"/>
</dbReference>
<dbReference type="GO" id="GO:0005524">
    <property type="term" value="F:ATP binding"/>
    <property type="evidence" value="ECO:0007669"/>
    <property type="project" value="UniProtKB-UniRule"/>
</dbReference>
<dbReference type="HOGENOM" id="CLU_068239_0_0_6"/>
<reference evidence="12 13" key="1">
    <citation type="journal article" date="2013" name="BMC Genomics">
        <title>Comparative analysis of genome sequences from four strains of the Buchnera aphidicola Mp endosymbion of the green peach aphid, Myzus persicae.</title>
        <authorList>
            <person name="Jiang Z."/>
            <person name="Jones D.H."/>
            <person name="Khuri S."/>
            <person name="Tsinoremas N.F."/>
            <person name="Wyss T."/>
            <person name="Jander G."/>
            <person name="Wilson A.C."/>
        </authorList>
    </citation>
    <scope>NUCLEOTIDE SEQUENCE [LARGE SCALE GENOMIC DNA]</scope>
    <source>
        <strain evidence="13">str. USDA (Myzus persicae)</strain>
    </source>
</reference>
<proteinExistence type="inferred from homology"/>
<gene>
    <name evidence="12" type="primary">gshb</name>
    <name evidence="10" type="synonym">gshB</name>
    <name evidence="12" type="ORF">BUMPUSDA_CDS00056</name>
</gene>
<organism evidence="12 13">
    <name type="scientific">Buchnera aphidicola str. USDA</name>
    <name type="common">Myzus persicae</name>
    <dbReference type="NCBI Taxonomy" id="1009856"/>
    <lineage>
        <taxon>Bacteria</taxon>
        <taxon>Pseudomonadati</taxon>
        <taxon>Pseudomonadota</taxon>
        <taxon>Gammaproteobacteria</taxon>
        <taxon>Enterobacterales</taxon>
        <taxon>Erwiniaceae</taxon>
        <taxon>Buchnera</taxon>
    </lineage>
</organism>
<dbReference type="Pfam" id="PF02955">
    <property type="entry name" value="GSH-S_ATP"/>
    <property type="match status" value="1"/>
</dbReference>
<dbReference type="InterPro" id="IPR011761">
    <property type="entry name" value="ATP-grasp"/>
</dbReference>
<dbReference type="SUPFAM" id="SSF52440">
    <property type="entry name" value="PreATP-grasp domain"/>
    <property type="match status" value="1"/>
</dbReference>
<comment type="pathway">
    <text evidence="10">Sulfur metabolism; glutathione biosynthesis; glutathione from L-cysteine and L-glutamate: step 2/2.</text>
</comment>
<evidence type="ECO:0000256" key="4">
    <source>
        <dbReference type="ARBA" id="ARBA00022684"/>
    </source>
</evidence>
<feature type="domain" description="ATP-grasp" evidence="11">
    <location>
        <begin position="130"/>
        <end position="315"/>
    </location>
</feature>
<dbReference type="EC" id="6.3.2.3" evidence="10"/>
<evidence type="ECO:0000256" key="3">
    <source>
        <dbReference type="ARBA" id="ARBA00022598"/>
    </source>
</evidence>
<evidence type="ECO:0000256" key="10">
    <source>
        <dbReference type="HAMAP-Rule" id="MF_00162"/>
    </source>
</evidence>
<sequence length="319" mass="36734">MHKKINLKIGIVMDSLEFININKDSSFAILLEAQKREHIIFYIEMNDLYLRKGHAYARTRLIKLKKNITEWYKVIEEKNILLSTLDVILMRKDPPFNAEFVYSTYILERAEETGVLVINKPQSLRDCNEKMYISCFPELIADTLVTRSYFKIREFWQKNQDIIIKPLDGMGGTSVFHIKKNDPNFSVIIETITNYETKYCMVQTYLPEIKLGDKRILLVNGKPIPWCLARIPSPGETRANLAAGGKGKVQELSKTDWKIANHLSPILRKKGLIFVGLDIIGDKLTEINVTSPTCICEIESEKNISITGMLLDYIEKTIR</sequence>
<keyword evidence="8" id="KW-0460">Magnesium</keyword>
<keyword evidence="7 10" id="KW-0067">ATP-binding</keyword>